<feature type="chain" id="PRO_5002674936" evidence="4">
    <location>
        <begin position="20"/>
        <end position="133"/>
    </location>
</feature>
<evidence type="ECO:0000313" key="6">
    <source>
        <dbReference type="EMBL" id="ABO93594.1"/>
    </source>
</evidence>
<dbReference type="SMART" id="SM00499">
    <property type="entry name" value="AAI"/>
    <property type="match status" value="1"/>
</dbReference>
<reference evidence="6" key="1">
    <citation type="submission" date="2007-03" db="EMBL/GenBank/DDBJ databases">
        <title>Rapid detection of allergenic buckwheat ingredients in food.</title>
        <authorList>
            <person name="Jeon Y.J."/>
            <person name="Hong K.W."/>
        </authorList>
    </citation>
    <scope>NUCLEOTIDE SEQUENCE</scope>
</reference>
<dbReference type="GO" id="GO:0045735">
    <property type="term" value="F:nutrient reservoir activity"/>
    <property type="evidence" value="ECO:0007669"/>
    <property type="project" value="UniProtKB-KW"/>
</dbReference>
<feature type="domain" description="Bifunctional inhibitor/plant lipid transfer protein/seed storage helical" evidence="5">
    <location>
        <begin position="27"/>
        <end position="123"/>
    </location>
</feature>
<dbReference type="Pfam" id="PF00234">
    <property type="entry name" value="Tryp_alpha_amyl"/>
    <property type="match status" value="1"/>
</dbReference>
<keyword evidence="4" id="KW-0732">Signal</keyword>
<sequence length="133" mass="15590">MKLFLILAAASLLIVASHADSQMRSKCRKQMRMMEPQLEQCEGYMTMDMMDADSMRGQECRSEESCMRGCCMAMKEMDDECMCEWMKMMVQQQRGEMGEEDMRMVMRKMKQLPNKCGMGHMRCHMGMGTRVYE</sequence>
<evidence type="ECO:0000256" key="4">
    <source>
        <dbReference type="SAM" id="SignalP"/>
    </source>
</evidence>
<dbReference type="SMR" id="A4UU09"/>
<dbReference type="EMBL" id="EF488808">
    <property type="protein sequence ID" value="ABO93594.1"/>
    <property type="molecule type" value="Genomic_DNA"/>
</dbReference>
<evidence type="ECO:0000256" key="3">
    <source>
        <dbReference type="ARBA" id="ARBA00023129"/>
    </source>
</evidence>
<comment type="similarity">
    <text evidence="1">Belongs to the 2S seed storage albumins family.</text>
</comment>
<organism evidence="6">
    <name type="scientific">Fagopyrum tataricum</name>
    <name type="common">Tartarian buckwheat</name>
    <name type="synonym">Polygonum tataricum</name>
    <dbReference type="NCBI Taxonomy" id="62330"/>
    <lineage>
        <taxon>Eukaryota</taxon>
        <taxon>Viridiplantae</taxon>
        <taxon>Streptophyta</taxon>
        <taxon>Embryophyta</taxon>
        <taxon>Tracheophyta</taxon>
        <taxon>Spermatophyta</taxon>
        <taxon>Magnoliopsida</taxon>
        <taxon>eudicotyledons</taxon>
        <taxon>Gunneridae</taxon>
        <taxon>Pentapetalae</taxon>
        <taxon>Caryophyllales</taxon>
        <taxon>Polygonaceae</taxon>
        <taxon>Polygonoideae</taxon>
        <taxon>Fagopyreae</taxon>
        <taxon>Fagopyrum</taxon>
    </lineage>
</organism>
<dbReference type="PANTHER" id="PTHR35496">
    <property type="entry name" value="2S SEED STORAGE PROTEIN 1-RELATED"/>
    <property type="match status" value="1"/>
</dbReference>
<dbReference type="InterPro" id="IPR016140">
    <property type="entry name" value="Bifunc_inhib/LTP/seed_store"/>
</dbReference>
<dbReference type="PANTHER" id="PTHR35496:SF4">
    <property type="entry name" value="2S SULFUR-RICH SEED STORAGE PROTEIN 2-LIKE"/>
    <property type="match status" value="1"/>
</dbReference>
<proteinExistence type="inferred from homology"/>
<evidence type="ECO:0000256" key="1">
    <source>
        <dbReference type="ARBA" id="ARBA00008262"/>
    </source>
</evidence>
<dbReference type="AlphaFoldDB" id="A4UU09"/>
<keyword evidence="2" id="KW-0758">Storage protein</keyword>
<protein>
    <submittedName>
        <fullName evidence="6">BW10KD allergen protein</fullName>
    </submittedName>
</protein>
<keyword evidence="3" id="KW-0708">Seed storage protein</keyword>
<name>A4UU09_FAGTA</name>
<dbReference type="Gene3D" id="1.10.110.10">
    <property type="entry name" value="Plant lipid-transfer and hydrophobic proteins"/>
    <property type="match status" value="1"/>
</dbReference>
<accession>A4UU09</accession>
<evidence type="ECO:0000259" key="5">
    <source>
        <dbReference type="SMART" id="SM00499"/>
    </source>
</evidence>
<dbReference type="InterPro" id="IPR000617">
    <property type="entry name" value="Napin/2SS/CON"/>
</dbReference>
<dbReference type="InterPro" id="IPR036312">
    <property type="entry name" value="Bifun_inhib/LTP/seed_sf"/>
</dbReference>
<evidence type="ECO:0000256" key="2">
    <source>
        <dbReference type="ARBA" id="ARBA00022761"/>
    </source>
</evidence>
<feature type="signal peptide" evidence="4">
    <location>
        <begin position="1"/>
        <end position="19"/>
    </location>
</feature>
<dbReference type="SUPFAM" id="SSF47699">
    <property type="entry name" value="Bifunctional inhibitor/lipid-transfer protein/seed storage 2S albumin"/>
    <property type="match status" value="1"/>
</dbReference>